<dbReference type="Proteomes" id="UP000053398">
    <property type="component" value="Unassembled WGS sequence"/>
</dbReference>
<dbReference type="PROSITE" id="PS51257">
    <property type="entry name" value="PROKAR_LIPOPROTEIN"/>
    <property type="match status" value="1"/>
</dbReference>
<evidence type="ECO:0000313" key="1">
    <source>
        <dbReference type="EMBL" id="KUN21820.1"/>
    </source>
</evidence>
<dbReference type="EMBL" id="LMWP01000030">
    <property type="protein sequence ID" value="KUN21820.1"/>
    <property type="molecule type" value="Genomic_DNA"/>
</dbReference>
<protein>
    <submittedName>
        <fullName evidence="1">Uncharacterized protein</fullName>
    </submittedName>
</protein>
<comment type="caution">
    <text evidence="1">The sequence shown here is derived from an EMBL/GenBank/DDBJ whole genome shotgun (WGS) entry which is preliminary data.</text>
</comment>
<gene>
    <name evidence="1" type="ORF">AQJ11_27830</name>
</gene>
<accession>A0A101Q1T2</accession>
<name>A0A101Q1T2_STRCK</name>
<proteinExistence type="predicted"/>
<dbReference type="AlphaFoldDB" id="A0A101Q1T2"/>
<organism evidence="1 2">
    <name type="scientific">Streptomyces corchorusii</name>
    <name type="common">Streptomyces chibaensis</name>
    <dbReference type="NCBI Taxonomy" id="1903"/>
    <lineage>
        <taxon>Bacteria</taxon>
        <taxon>Bacillati</taxon>
        <taxon>Actinomycetota</taxon>
        <taxon>Actinomycetes</taxon>
        <taxon>Kitasatosporales</taxon>
        <taxon>Streptomycetaceae</taxon>
        <taxon>Streptomyces</taxon>
    </lineage>
</organism>
<sequence>MRVTEWRGGRRAWAPAALGLLALLTVSCDTGARRPASAARPTAPARVAAYDAGWRTGREILDSGGKGAAVREVVWGGCVRRSLTARPREVVDRDRGAWVLGCRHGVAGAPHRRPARPLTRREPDPGLLADFRSWAARHGAKDSASRATRVVLVHLGDRDYDVELTGAYDAGDRAAGAADLADAFAEWWDGDDGETGVAWNLLLLTPDGERLVTRDL</sequence>
<keyword evidence="2" id="KW-1185">Reference proteome</keyword>
<reference evidence="1 2" key="1">
    <citation type="submission" date="2015-10" db="EMBL/GenBank/DDBJ databases">
        <title>Draft genome sequence of Streptomyces corchorusii DSM 40340, type strain for the species Streptomyces corchorusii.</title>
        <authorList>
            <person name="Ruckert C."/>
            <person name="Winkler A."/>
            <person name="Kalinowski J."/>
            <person name="Kampfer P."/>
            <person name="Glaeser S."/>
        </authorList>
    </citation>
    <scope>NUCLEOTIDE SEQUENCE [LARGE SCALE GENOMIC DNA]</scope>
    <source>
        <strain evidence="1 2">DSM 40340</strain>
    </source>
</reference>
<evidence type="ECO:0000313" key="2">
    <source>
        <dbReference type="Proteomes" id="UP000053398"/>
    </source>
</evidence>